<dbReference type="EMBL" id="JASXSX010000001">
    <property type="protein sequence ID" value="MDT3767115.1"/>
    <property type="molecule type" value="Genomic_DNA"/>
</dbReference>
<evidence type="ECO:0000313" key="5">
    <source>
        <dbReference type="Proteomes" id="UP001247542"/>
    </source>
</evidence>
<protein>
    <submittedName>
        <fullName evidence="4">TIGR03773 family transporter-associated surface protein</fullName>
    </submittedName>
</protein>
<feature type="chain" id="PRO_5047101244" evidence="3">
    <location>
        <begin position="25"/>
        <end position="612"/>
    </location>
</feature>
<keyword evidence="2" id="KW-1133">Transmembrane helix</keyword>
<name>A0ABU3I9R8_9ACTO</name>
<feature type="compositionally biased region" description="Low complexity" evidence="1">
    <location>
        <begin position="329"/>
        <end position="353"/>
    </location>
</feature>
<feature type="compositionally biased region" description="Polar residues" evidence="1">
    <location>
        <begin position="306"/>
        <end position="319"/>
    </location>
</feature>
<keyword evidence="2" id="KW-0812">Transmembrane</keyword>
<dbReference type="InterPro" id="IPR022395">
    <property type="entry name" value="CHP03773_ABC_transptr-like"/>
</dbReference>
<feature type="compositionally biased region" description="Polar residues" evidence="1">
    <location>
        <begin position="355"/>
        <end position="364"/>
    </location>
</feature>
<comment type="caution">
    <text evidence="4">The sequence shown here is derived from an EMBL/GenBank/DDBJ whole genome shotgun (WGS) entry which is preliminary data.</text>
</comment>
<keyword evidence="5" id="KW-1185">Reference proteome</keyword>
<gene>
    <name evidence="4" type="ORF">QS713_03405</name>
</gene>
<sequence length="612" mass="62852">MKPQTRALLATGCALCLTTGPAFAASTPATLATTPLATTPLAGAPAHAQTAAHTPSAAHASSAAALSTSTFWSLINASAKTTPTQDAPTSGDLDMFFVQPHRGTLKLEMPAVPGTNANKTAAPSASANPVLRPAPTALSDQTKQIRGIGKSTFFYPADAPTGVRTSWNAQALGEEFEDLTFTFKTVEGPGDAYLLGGNQKDGRAPILTDAKGAKTASYAITPGAKFAGVPGGKNALNWAFTAPGTYKMTVVARASGAQKTVESAPVTYTWVVADKDGTATTATPTAKAREDATTNDRSAPWAAQPTDGQTPQENAANTQDAHKNRAADKTQAADATASATAQQAGNAGKNAGGSDQCQQVQSEGNELVAQIKDDRSSPAKNVPADSIVFQLGESAKQKLPQALGPVAAGDVWAIGSTQQQGVPWLGANTMDPKLLQESTGDVTWTLTSFSGPGAMFVYESGNFGQVVGKEWFQGSGNKASGSVTIARNTHVHPNWVFSKPGTYRVGITQTATINGQKKTAVANLSFQVGSGSMSGHFDLGSTVGSKTVWQTPDGEECTPSADQQQNGALAQTGSSPLALALGVLAAGMGILGLGFIATRRSELAAKRGSFNR</sequence>
<dbReference type="NCBIfam" id="TIGR03769">
    <property type="entry name" value="P_ac_wall_RPT"/>
    <property type="match status" value="2"/>
</dbReference>
<dbReference type="InterPro" id="IPR022435">
    <property type="entry name" value="Surface-anchored_actinobac"/>
</dbReference>
<keyword evidence="2" id="KW-0472">Membrane</keyword>
<evidence type="ECO:0000256" key="3">
    <source>
        <dbReference type="SAM" id="SignalP"/>
    </source>
</evidence>
<dbReference type="Proteomes" id="UP001247542">
    <property type="component" value="Unassembled WGS sequence"/>
</dbReference>
<organism evidence="4 5">
    <name type="scientific">Gleimia hominis</name>
    <dbReference type="NCBI Taxonomy" id="595468"/>
    <lineage>
        <taxon>Bacteria</taxon>
        <taxon>Bacillati</taxon>
        <taxon>Actinomycetota</taxon>
        <taxon>Actinomycetes</taxon>
        <taxon>Actinomycetales</taxon>
        <taxon>Actinomycetaceae</taxon>
        <taxon>Gleimia</taxon>
    </lineage>
</organism>
<feature type="transmembrane region" description="Helical" evidence="2">
    <location>
        <begin position="577"/>
        <end position="597"/>
    </location>
</feature>
<evidence type="ECO:0000256" key="1">
    <source>
        <dbReference type="SAM" id="MobiDB-lite"/>
    </source>
</evidence>
<evidence type="ECO:0000256" key="2">
    <source>
        <dbReference type="SAM" id="Phobius"/>
    </source>
</evidence>
<feature type="region of interest" description="Disordered" evidence="1">
    <location>
        <begin position="281"/>
        <end position="365"/>
    </location>
</feature>
<evidence type="ECO:0000313" key="4">
    <source>
        <dbReference type="EMBL" id="MDT3767115.1"/>
    </source>
</evidence>
<feature type="signal peptide" evidence="3">
    <location>
        <begin position="1"/>
        <end position="24"/>
    </location>
</feature>
<accession>A0ABU3I9R8</accession>
<dbReference type="NCBIfam" id="NF038134">
    <property type="entry name" value="choice_anch_M"/>
    <property type="match status" value="1"/>
</dbReference>
<dbReference type="NCBIfam" id="TIGR03773">
    <property type="entry name" value="anch_rpt_wall"/>
    <property type="match status" value="1"/>
</dbReference>
<proteinExistence type="predicted"/>
<reference evidence="4 5" key="1">
    <citation type="submission" date="2023-06" db="EMBL/GenBank/DDBJ databases">
        <title>Draft genome sequence of Gleimia hominis type strain CCUG 57540T.</title>
        <authorList>
            <person name="Salva-Serra F."/>
            <person name="Cardew S."/>
            <person name="Jensie Markopoulos S."/>
            <person name="Ohlen M."/>
            <person name="Inganas E."/>
            <person name="Svensson-Stadler L."/>
            <person name="Moore E.R.B."/>
        </authorList>
    </citation>
    <scope>NUCLEOTIDE SEQUENCE [LARGE SCALE GENOMIC DNA]</scope>
    <source>
        <strain evidence="4 5">CCUG 57540</strain>
    </source>
</reference>
<keyword evidence="3" id="KW-0732">Signal</keyword>
<dbReference type="RefSeq" id="WP_313272456.1">
    <property type="nucleotide sequence ID" value="NZ_JASXSX010000001.1"/>
</dbReference>